<accession>A0ABP8RXQ6</accession>
<dbReference type="Proteomes" id="UP001501598">
    <property type="component" value="Unassembled WGS sequence"/>
</dbReference>
<keyword evidence="3" id="KW-1185">Reference proteome</keyword>
<feature type="region of interest" description="Disordered" evidence="1">
    <location>
        <begin position="168"/>
        <end position="193"/>
    </location>
</feature>
<feature type="compositionally biased region" description="Low complexity" evidence="1">
    <location>
        <begin position="178"/>
        <end position="193"/>
    </location>
</feature>
<evidence type="ECO:0000313" key="2">
    <source>
        <dbReference type="EMBL" id="GAA4552563.1"/>
    </source>
</evidence>
<protein>
    <submittedName>
        <fullName evidence="2">Uncharacterized protein</fullName>
    </submittedName>
</protein>
<evidence type="ECO:0000256" key="1">
    <source>
        <dbReference type="SAM" id="MobiDB-lite"/>
    </source>
</evidence>
<dbReference type="InterPro" id="IPR029058">
    <property type="entry name" value="AB_hydrolase_fold"/>
</dbReference>
<reference evidence="3" key="1">
    <citation type="journal article" date="2019" name="Int. J. Syst. Evol. Microbiol.">
        <title>The Global Catalogue of Microorganisms (GCM) 10K type strain sequencing project: providing services to taxonomists for standard genome sequencing and annotation.</title>
        <authorList>
            <consortium name="The Broad Institute Genomics Platform"/>
            <consortium name="The Broad Institute Genome Sequencing Center for Infectious Disease"/>
            <person name="Wu L."/>
            <person name="Ma J."/>
        </authorList>
    </citation>
    <scope>NUCLEOTIDE SEQUENCE [LARGE SCALE GENOMIC DNA]</scope>
    <source>
        <strain evidence="3">JCM 17906</strain>
    </source>
</reference>
<proteinExistence type="predicted"/>
<organism evidence="2 3">
    <name type="scientific">Pseudonocardia xishanensis</name>
    <dbReference type="NCBI Taxonomy" id="630995"/>
    <lineage>
        <taxon>Bacteria</taxon>
        <taxon>Bacillati</taxon>
        <taxon>Actinomycetota</taxon>
        <taxon>Actinomycetes</taxon>
        <taxon>Pseudonocardiales</taxon>
        <taxon>Pseudonocardiaceae</taxon>
        <taxon>Pseudonocardia</taxon>
    </lineage>
</organism>
<name>A0ABP8RXQ6_9PSEU</name>
<comment type="caution">
    <text evidence="2">The sequence shown here is derived from an EMBL/GenBank/DDBJ whole genome shotgun (WGS) entry which is preliminary data.</text>
</comment>
<dbReference type="EMBL" id="BAABGT010000073">
    <property type="protein sequence ID" value="GAA4552563.1"/>
    <property type="molecule type" value="Genomic_DNA"/>
</dbReference>
<dbReference type="Gene3D" id="3.40.50.1820">
    <property type="entry name" value="alpha/beta hydrolase"/>
    <property type="match status" value="1"/>
</dbReference>
<evidence type="ECO:0000313" key="3">
    <source>
        <dbReference type="Proteomes" id="UP001501598"/>
    </source>
</evidence>
<gene>
    <name evidence="2" type="ORF">GCM10023175_46610</name>
</gene>
<sequence>MATHQAGWELKGTDAGKSVIGTFLIADGDRFGGTGANRFGDANQGAKGVRTAFYGLVPDVPKPRDVADPANTADICDRNDIVCDWSTKSVVAGVPIHLSHYQKPRTSPVIKAVAGMKDKINAQLKKAPVAPLRIDWLTATAKSGIVIITAKAASPEGFTEYTPATRTATALSSPMSSAGHRTGPRGPRAGTTG</sequence>